<evidence type="ECO:0000256" key="1">
    <source>
        <dbReference type="SAM" id="MobiDB-lite"/>
    </source>
</evidence>
<evidence type="ECO:0000313" key="3">
    <source>
        <dbReference type="Proteomes" id="UP001603857"/>
    </source>
</evidence>
<reference evidence="2 3" key="1">
    <citation type="submission" date="2024-08" db="EMBL/GenBank/DDBJ databases">
        <title>Insights into the chromosomal genome structure of Flemingia macrophylla.</title>
        <authorList>
            <person name="Ding Y."/>
            <person name="Zhao Y."/>
            <person name="Bi W."/>
            <person name="Wu M."/>
            <person name="Zhao G."/>
            <person name="Gong Y."/>
            <person name="Li W."/>
            <person name="Zhang P."/>
        </authorList>
    </citation>
    <scope>NUCLEOTIDE SEQUENCE [LARGE SCALE GENOMIC DNA]</scope>
    <source>
        <strain evidence="2">DYQJB</strain>
        <tissue evidence="2">Leaf</tissue>
    </source>
</reference>
<dbReference type="EMBL" id="JBGMDY010000011">
    <property type="protein sequence ID" value="KAL2318601.1"/>
    <property type="molecule type" value="Genomic_DNA"/>
</dbReference>
<proteinExistence type="predicted"/>
<keyword evidence="3" id="KW-1185">Reference proteome</keyword>
<dbReference type="Proteomes" id="UP001603857">
    <property type="component" value="Unassembled WGS sequence"/>
</dbReference>
<organism evidence="2 3">
    <name type="scientific">Flemingia macrophylla</name>
    <dbReference type="NCBI Taxonomy" id="520843"/>
    <lineage>
        <taxon>Eukaryota</taxon>
        <taxon>Viridiplantae</taxon>
        <taxon>Streptophyta</taxon>
        <taxon>Embryophyta</taxon>
        <taxon>Tracheophyta</taxon>
        <taxon>Spermatophyta</taxon>
        <taxon>Magnoliopsida</taxon>
        <taxon>eudicotyledons</taxon>
        <taxon>Gunneridae</taxon>
        <taxon>Pentapetalae</taxon>
        <taxon>rosids</taxon>
        <taxon>fabids</taxon>
        <taxon>Fabales</taxon>
        <taxon>Fabaceae</taxon>
        <taxon>Papilionoideae</taxon>
        <taxon>50 kb inversion clade</taxon>
        <taxon>NPAAA clade</taxon>
        <taxon>indigoferoid/millettioid clade</taxon>
        <taxon>Phaseoleae</taxon>
        <taxon>Flemingia</taxon>
    </lineage>
</organism>
<feature type="region of interest" description="Disordered" evidence="1">
    <location>
        <begin position="1"/>
        <end position="23"/>
    </location>
</feature>
<name>A0ABD1L541_9FABA</name>
<gene>
    <name evidence="2" type="ORF">Fmac_032477</name>
</gene>
<dbReference type="AlphaFoldDB" id="A0ABD1L541"/>
<protein>
    <submittedName>
        <fullName evidence="2">Uncharacterized protein</fullName>
    </submittedName>
</protein>
<evidence type="ECO:0000313" key="2">
    <source>
        <dbReference type="EMBL" id="KAL2318601.1"/>
    </source>
</evidence>
<accession>A0ABD1L541</accession>
<comment type="caution">
    <text evidence="2">The sequence shown here is derived from an EMBL/GenBank/DDBJ whole genome shotgun (WGS) entry which is preliminary data.</text>
</comment>
<sequence length="153" mass="16586">MFTQCPSKGLGQGGKPCQETGGRIGKAIPTSMAKASLFRSPQVMEGLSLATTLCLITGNLDKYLKGHNSRYHLSPISVFARKSQKISHRCCASFTCPCPSLTPSSMNRKQTKEGRSFLLNKLGQTKGLGKVRVLDRFGEGEVSCGKDRAFREG</sequence>